<dbReference type="Gene3D" id="3.40.630.40">
    <property type="entry name" value="Zn-dependent exopeptidases"/>
    <property type="match status" value="1"/>
</dbReference>
<evidence type="ECO:0000313" key="6">
    <source>
        <dbReference type="EMBL" id="SCA58055.1"/>
    </source>
</evidence>
<keyword evidence="4" id="KW-0732">Signal</keyword>
<feature type="signal peptide" evidence="4">
    <location>
        <begin position="1"/>
        <end position="31"/>
    </location>
</feature>
<keyword evidence="3" id="KW-0378">Hydrolase</keyword>
<dbReference type="Gene3D" id="2.60.40.3500">
    <property type="match status" value="1"/>
</dbReference>
<keyword evidence="7" id="KW-1185">Reference proteome</keyword>
<dbReference type="InterPro" id="IPR050695">
    <property type="entry name" value="N-acetylmuramoyl_amidase_3"/>
</dbReference>
<dbReference type="Pfam" id="PF01520">
    <property type="entry name" value="Amidase_3"/>
    <property type="match status" value="1"/>
</dbReference>
<dbReference type="Pfam" id="PF11741">
    <property type="entry name" value="AMIN"/>
    <property type="match status" value="1"/>
</dbReference>
<evidence type="ECO:0000256" key="4">
    <source>
        <dbReference type="SAM" id="SignalP"/>
    </source>
</evidence>
<protein>
    <recommendedName>
        <fullName evidence="2">N-acetylmuramoyl-L-alanine amidase</fullName>
        <ecNumber evidence="2">3.5.1.28</ecNumber>
    </recommendedName>
</protein>
<proteinExistence type="predicted"/>
<dbReference type="AlphaFoldDB" id="A0A1C3RLA4"/>
<dbReference type="GO" id="GO:0009253">
    <property type="term" value="P:peptidoglycan catabolic process"/>
    <property type="evidence" value="ECO:0007669"/>
    <property type="project" value="InterPro"/>
</dbReference>
<dbReference type="OrthoDB" id="9806267at2"/>
<comment type="catalytic activity">
    <reaction evidence="1">
        <text>Hydrolyzes the link between N-acetylmuramoyl residues and L-amino acid residues in certain cell-wall glycopeptides.</text>
        <dbReference type="EC" id="3.5.1.28"/>
    </reaction>
</comment>
<dbReference type="SUPFAM" id="SSF53187">
    <property type="entry name" value="Zn-dependent exopeptidases"/>
    <property type="match status" value="1"/>
</dbReference>
<feature type="domain" description="MurNAc-LAA" evidence="5">
    <location>
        <begin position="261"/>
        <end position="415"/>
    </location>
</feature>
<reference evidence="6 7" key="1">
    <citation type="submission" date="2016-07" db="EMBL/GenBank/DDBJ databases">
        <authorList>
            <person name="Lefevre C.T."/>
        </authorList>
    </citation>
    <scope>NUCLEOTIDE SEQUENCE [LARGE SCALE GENOMIC DNA]</scope>
    <source>
        <strain evidence="6">PR1</strain>
    </source>
</reference>
<dbReference type="PANTHER" id="PTHR30404">
    <property type="entry name" value="N-ACETYLMURAMOYL-L-ALANINE AMIDASE"/>
    <property type="match status" value="1"/>
</dbReference>
<dbReference type="InterPro" id="IPR002508">
    <property type="entry name" value="MurNAc-LAA_cat"/>
</dbReference>
<dbReference type="GO" id="GO:0008745">
    <property type="term" value="F:N-acetylmuramoyl-L-alanine amidase activity"/>
    <property type="evidence" value="ECO:0007669"/>
    <property type="project" value="UniProtKB-EC"/>
</dbReference>
<dbReference type="CDD" id="cd02696">
    <property type="entry name" value="MurNAc-LAA"/>
    <property type="match status" value="1"/>
</dbReference>
<gene>
    <name evidence="6" type="ORF">MTBPR1_80109</name>
</gene>
<evidence type="ECO:0000256" key="3">
    <source>
        <dbReference type="ARBA" id="ARBA00022801"/>
    </source>
</evidence>
<sequence length="427" mass="47835">MIMTRKFIKITVFKTLFLFICLFGFAPTASSQDGLMPLVQNVRVGQHPDYTRFVMEVSDKVKYRVSMLADPYRIVVDFPEMGWQLPKGYNPRMYGSLSGFRYGLFKTGTSRIVLDAKQPVKIKNTMMLPPRGKTRNWRFVMDMVPTSRATFMALMKPATFPSPKVAKAAPARVAPKNIQKARVPAMLPPAKPQKKSGKHVVVIDAGHGGVDPGARGVSGAYEKHITLAIARQVRDALRRTGRYKVVLTRDRDVFIPLRERTAIARRAGADLFLSLHADTFRDKSVRGASVYTLSERASSKEAQALAERENKADLIAGVDLSSTADDLSFILLDMAQRDTTNESSRFAETLVKDISRSSKVLRNPHRFAGFAVLKAPDVPAVLIELGFLSNKYDERSLRSKKHRAKLADAIKTSINRYFNRVEEANRL</sequence>
<dbReference type="SMART" id="SM00646">
    <property type="entry name" value="Ami_3"/>
    <property type="match status" value="1"/>
</dbReference>
<dbReference type="FunFam" id="3.40.630.40:FF:000005">
    <property type="entry name" value="N-acetylmuramoyl-L-alanine amidase (AmiA)"/>
    <property type="match status" value="1"/>
</dbReference>
<evidence type="ECO:0000313" key="7">
    <source>
        <dbReference type="Proteomes" id="UP000231658"/>
    </source>
</evidence>
<feature type="chain" id="PRO_5008680882" description="N-acetylmuramoyl-L-alanine amidase" evidence="4">
    <location>
        <begin position="32"/>
        <end position="427"/>
    </location>
</feature>
<dbReference type="GO" id="GO:0030288">
    <property type="term" value="C:outer membrane-bounded periplasmic space"/>
    <property type="evidence" value="ECO:0007669"/>
    <property type="project" value="TreeGrafter"/>
</dbReference>
<dbReference type="EC" id="3.5.1.28" evidence="2"/>
<evidence type="ECO:0000256" key="1">
    <source>
        <dbReference type="ARBA" id="ARBA00001561"/>
    </source>
</evidence>
<dbReference type="STRING" id="1867952.MTBPR1_80109"/>
<dbReference type="EMBL" id="FLYE01000047">
    <property type="protein sequence ID" value="SCA58055.1"/>
    <property type="molecule type" value="Genomic_DNA"/>
</dbReference>
<organism evidence="6 7">
    <name type="scientific">Candidatus Terasakiella magnetica</name>
    <dbReference type="NCBI Taxonomy" id="1867952"/>
    <lineage>
        <taxon>Bacteria</taxon>
        <taxon>Pseudomonadati</taxon>
        <taxon>Pseudomonadota</taxon>
        <taxon>Alphaproteobacteria</taxon>
        <taxon>Rhodospirillales</taxon>
        <taxon>Terasakiellaceae</taxon>
        <taxon>Terasakiella</taxon>
    </lineage>
</organism>
<evidence type="ECO:0000259" key="5">
    <source>
        <dbReference type="SMART" id="SM00646"/>
    </source>
</evidence>
<dbReference type="Proteomes" id="UP000231658">
    <property type="component" value="Unassembled WGS sequence"/>
</dbReference>
<accession>A0A1C3RLA4</accession>
<evidence type="ECO:0000256" key="2">
    <source>
        <dbReference type="ARBA" id="ARBA00011901"/>
    </source>
</evidence>
<dbReference type="InterPro" id="IPR021731">
    <property type="entry name" value="AMIN_dom"/>
</dbReference>
<name>A0A1C3RLA4_9PROT</name>
<dbReference type="PANTHER" id="PTHR30404:SF0">
    <property type="entry name" value="N-ACETYLMURAMOYL-L-ALANINE AMIDASE AMIC"/>
    <property type="match status" value="1"/>
</dbReference>